<proteinExistence type="predicted"/>
<name>A0A2U2N1H3_9GAMM</name>
<keyword evidence="2" id="KW-1185">Reference proteome</keyword>
<evidence type="ECO:0000313" key="2">
    <source>
        <dbReference type="Proteomes" id="UP000245474"/>
    </source>
</evidence>
<accession>A0A2U2N1H3</accession>
<evidence type="ECO:0000313" key="1">
    <source>
        <dbReference type="EMBL" id="PWG62829.1"/>
    </source>
</evidence>
<dbReference type="AlphaFoldDB" id="A0A2U2N1H3"/>
<dbReference type="RefSeq" id="WP_109678808.1">
    <property type="nucleotide sequence ID" value="NZ_CP086615.1"/>
</dbReference>
<protein>
    <submittedName>
        <fullName evidence="1">Uncharacterized protein</fullName>
    </submittedName>
</protein>
<dbReference type="Proteomes" id="UP000245474">
    <property type="component" value="Unassembled WGS sequence"/>
</dbReference>
<sequence length="87" mass="10116">MKGFDTPETNPFLDRQYQGRWMGAVSAEDRKERVARMTPEQLRQARQVPGLQLSVLKAIDARLRRLDREARAANPYGFTLRDLTRRA</sequence>
<reference evidence="1 2" key="1">
    <citation type="submission" date="2018-05" db="EMBL/GenBank/DDBJ databases">
        <title>Spiribacter halobius sp. nov., a moderately halophilic bacterium isolated from marine solar saltern.</title>
        <authorList>
            <person name="Zheng W.-S."/>
            <person name="Lu D.-C."/>
            <person name="Du Z.-J."/>
        </authorList>
    </citation>
    <scope>NUCLEOTIDE SEQUENCE [LARGE SCALE GENOMIC DNA]</scope>
    <source>
        <strain evidence="1 2">E85</strain>
    </source>
</reference>
<dbReference type="EMBL" id="QFFI01000015">
    <property type="protein sequence ID" value="PWG62829.1"/>
    <property type="molecule type" value="Genomic_DNA"/>
</dbReference>
<gene>
    <name evidence="1" type="ORF">DEM34_10710</name>
</gene>
<organism evidence="1 2">
    <name type="scientific">Sediminicurvatus halobius</name>
    <dbReference type="NCBI Taxonomy" id="2182432"/>
    <lineage>
        <taxon>Bacteria</taxon>
        <taxon>Pseudomonadati</taxon>
        <taxon>Pseudomonadota</taxon>
        <taxon>Gammaproteobacteria</taxon>
        <taxon>Chromatiales</taxon>
        <taxon>Ectothiorhodospiraceae</taxon>
        <taxon>Sediminicurvatus</taxon>
    </lineage>
</organism>
<comment type="caution">
    <text evidence="1">The sequence shown here is derived from an EMBL/GenBank/DDBJ whole genome shotgun (WGS) entry which is preliminary data.</text>
</comment>